<name>A0AC59YVC8_RANTA</name>
<dbReference type="EMBL" id="OX596104">
    <property type="protein sequence ID" value="CAN0008566.1"/>
    <property type="molecule type" value="Genomic_DNA"/>
</dbReference>
<reference evidence="1" key="2">
    <citation type="submission" date="2025-03" db="EMBL/GenBank/DDBJ databases">
        <authorList>
            <consortium name="ELIXIR-Norway"/>
            <consortium name="Elixir Norway"/>
        </authorList>
    </citation>
    <scope>NUCLEOTIDE SEQUENCE</scope>
</reference>
<proteinExistence type="predicted"/>
<reference evidence="1" key="1">
    <citation type="submission" date="2023-05" db="EMBL/GenBank/DDBJ databases">
        <authorList>
            <consortium name="ELIXIR-Norway"/>
        </authorList>
    </citation>
    <scope>NUCLEOTIDE SEQUENCE</scope>
</reference>
<gene>
    <name evidence="1" type="ORF">MRATA1EN22A_LOCUS10675</name>
</gene>
<dbReference type="Proteomes" id="UP001162501">
    <property type="component" value="Chromosome 20"/>
</dbReference>
<sequence>MHSIPGEKNASIPTTHQGPDAHEGGITEVGDVPLEPTPVGVLEQRSLSSRCIHHCTGIVYPTAHPVIIQKTDPKLSLRVWTRLVPTLAQIRMNDNPRQGTIAGLARPKASEVIGATWAVMSGHGLRVGIERTPTSQYFLSPRKGRRVMLVPFCIYS</sequence>
<evidence type="ECO:0000313" key="1">
    <source>
        <dbReference type="EMBL" id="CAN0008566.1"/>
    </source>
</evidence>
<organism evidence="1 2">
    <name type="scientific">Rangifer tarandus platyrhynchus</name>
    <name type="common">Svalbard reindeer</name>
    <dbReference type="NCBI Taxonomy" id="3082113"/>
    <lineage>
        <taxon>Eukaryota</taxon>
        <taxon>Metazoa</taxon>
        <taxon>Chordata</taxon>
        <taxon>Craniata</taxon>
        <taxon>Vertebrata</taxon>
        <taxon>Euteleostomi</taxon>
        <taxon>Mammalia</taxon>
        <taxon>Eutheria</taxon>
        <taxon>Laurasiatheria</taxon>
        <taxon>Artiodactyla</taxon>
        <taxon>Ruminantia</taxon>
        <taxon>Pecora</taxon>
        <taxon>Cervidae</taxon>
        <taxon>Odocoileinae</taxon>
        <taxon>Rangifer</taxon>
    </lineage>
</organism>
<accession>A0AC59YVC8</accession>
<evidence type="ECO:0000313" key="2">
    <source>
        <dbReference type="Proteomes" id="UP001162501"/>
    </source>
</evidence>
<protein>
    <submittedName>
        <fullName evidence="1">Uncharacterized protein</fullName>
    </submittedName>
</protein>